<comment type="caution">
    <text evidence="4">The sequence shown here is derived from an EMBL/GenBank/DDBJ whole genome shotgun (WGS) entry which is preliminary data.</text>
</comment>
<keyword evidence="5" id="KW-1185">Reference proteome</keyword>
<protein>
    <submittedName>
        <fullName evidence="4">DUF4974 domain-containing protein</fullName>
    </submittedName>
</protein>
<dbReference type="Pfam" id="PF16344">
    <property type="entry name" value="FecR_C"/>
    <property type="match status" value="1"/>
</dbReference>
<dbReference type="Proteomes" id="UP000646484">
    <property type="component" value="Unassembled WGS sequence"/>
</dbReference>
<organism evidence="4 5">
    <name type="scientific">Butyricimonas hominis</name>
    <dbReference type="NCBI Taxonomy" id="2763032"/>
    <lineage>
        <taxon>Bacteria</taxon>
        <taxon>Pseudomonadati</taxon>
        <taxon>Bacteroidota</taxon>
        <taxon>Bacteroidia</taxon>
        <taxon>Bacteroidales</taxon>
        <taxon>Odoribacteraceae</taxon>
        <taxon>Butyricimonas</taxon>
    </lineage>
</organism>
<dbReference type="PANTHER" id="PTHR30273">
    <property type="entry name" value="PERIPLASMIC SIGNAL SENSOR AND SIGMA FACTOR ACTIVATOR FECR-RELATED"/>
    <property type="match status" value="1"/>
</dbReference>
<feature type="transmembrane region" description="Helical" evidence="1">
    <location>
        <begin position="85"/>
        <end position="105"/>
    </location>
</feature>
<evidence type="ECO:0000259" key="2">
    <source>
        <dbReference type="Pfam" id="PF04773"/>
    </source>
</evidence>
<accession>A0ABR7D2N1</accession>
<dbReference type="Gene3D" id="2.60.120.1440">
    <property type="match status" value="1"/>
</dbReference>
<evidence type="ECO:0000256" key="1">
    <source>
        <dbReference type="SAM" id="Phobius"/>
    </source>
</evidence>
<dbReference type="EMBL" id="JACOOH010000006">
    <property type="protein sequence ID" value="MBC5622154.1"/>
    <property type="molecule type" value="Genomic_DNA"/>
</dbReference>
<dbReference type="PANTHER" id="PTHR30273:SF2">
    <property type="entry name" value="PROTEIN FECR"/>
    <property type="match status" value="1"/>
</dbReference>
<feature type="domain" description="Protein FecR C-terminal" evidence="3">
    <location>
        <begin position="315"/>
        <end position="384"/>
    </location>
</feature>
<dbReference type="Pfam" id="PF04773">
    <property type="entry name" value="FecR"/>
    <property type="match status" value="1"/>
</dbReference>
<keyword evidence="1" id="KW-0472">Membrane</keyword>
<evidence type="ECO:0000313" key="4">
    <source>
        <dbReference type="EMBL" id="MBC5622154.1"/>
    </source>
</evidence>
<proteinExistence type="predicted"/>
<sequence length="387" mass="44442">MTKRYIQIADLIYKVKIGIATDEEKRELFAWVDESDFNRQLFDELFEGSALSRSYDEYRAIHREEVWRRLEQQIAPRRRNLSWRWIGYAASVIMLVATGWFAVMMTGRVDEQKEVKKVVAIVPGERKAILHLETGKQVVLGKNNGVIVNDSLSGKIEQIDNTLVYQAETDVQAEKLNVLEVPKGGEFNVTLADGTRVWLNAGSKLTYPVAFVGNERRVILRGEGYFEVKKDDTKPFRVEVNGMMVTVLGTSFNLKSFPSEERTTATLLSGKVEVKTLSESVILEPNQQADLIVGENKLEVREVDAEAYRAWTKGQFVFRRERLESILDDVARWYNVTVFYEQSRAKDILFSGTMERYSDIAETLRMLEKTGKVSFTVDEQKIIVRIR</sequence>
<name>A0ABR7D2N1_9BACT</name>
<dbReference type="InterPro" id="IPR006860">
    <property type="entry name" value="FecR"/>
</dbReference>
<dbReference type="InterPro" id="IPR032508">
    <property type="entry name" value="FecR_C"/>
</dbReference>
<keyword evidence="1" id="KW-0812">Transmembrane</keyword>
<gene>
    <name evidence="4" type="ORF">H8S64_13700</name>
</gene>
<reference evidence="4 5" key="1">
    <citation type="submission" date="2020-08" db="EMBL/GenBank/DDBJ databases">
        <title>Genome public.</title>
        <authorList>
            <person name="Liu C."/>
            <person name="Sun Q."/>
        </authorList>
    </citation>
    <scope>NUCLEOTIDE SEQUENCE [LARGE SCALE GENOMIC DNA]</scope>
    <source>
        <strain evidence="4 5">NSJ-56</strain>
    </source>
</reference>
<feature type="domain" description="FecR protein" evidence="2">
    <location>
        <begin position="179"/>
        <end position="273"/>
    </location>
</feature>
<dbReference type="InterPro" id="IPR012373">
    <property type="entry name" value="Ferrdict_sens_TM"/>
</dbReference>
<dbReference type="RefSeq" id="WP_186976692.1">
    <property type="nucleotide sequence ID" value="NZ_JACOOH010000006.1"/>
</dbReference>
<evidence type="ECO:0000313" key="5">
    <source>
        <dbReference type="Proteomes" id="UP000646484"/>
    </source>
</evidence>
<dbReference type="Gene3D" id="3.55.50.30">
    <property type="match status" value="1"/>
</dbReference>
<keyword evidence="1" id="KW-1133">Transmembrane helix</keyword>
<evidence type="ECO:0000259" key="3">
    <source>
        <dbReference type="Pfam" id="PF16344"/>
    </source>
</evidence>